<dbReference type="PANTHER" id="PTHR42974:SF1">
    <property type="entry name" value="TYPE-3 GLUTAMINE SYNTHETASE"/>
    <property type="match status" value="1"/>
</dbReference>
<evidence type="ECO:0000259" key="5">
    <source>
        <dbReference type="PROSITE" id="PS51987"/>
    </source>
</evidence>
<comment type="caution">
    <text evidence="6">The sequence shown here is derived from an EMBL/GenBank/DDBJ whole genome shotgun (WGS) entry which is preliminary data.</text>
</comment>
<dbReference type="EMBL" id="BAABUK010000003">
    <property type="protein sequence ID" value="GAA5808171.1"/>
    <property type="molecule type" value="Genomic_DNA"/>
</dbReference>
<feature type="transmembrane region" description="Helical" evidence="3">
    <location>
        <begin position="780"/>
        <end position="802"/>
    </location>
</feature>
<evidence type="ECO:0000313" key="6">
    <source>
        <dbReference type="EMBL" id="GAA5808171.1"/>
    </source>
</evidence>
<evidence type="ECO:0000256" key="2">
    <source>
        <dbReference type="RuleBase" id="RU000384"/>
    </source>
</evidence>
<sequence length="1123" mass="126180">MAHQARINSVVESLTKAPRKVDFPQKNGQVQPISEIFGQNVFSRNEMSKMLPKPVYKTFVQTLKGNHTMDKVTADAIAHAVKVWAIERGATHFTHWFQPLNDCTAEKHDAFLTLKSSFVDGSEVVTAIDTFSGSQLLQSEPDASSFPSGGMRSTFEARGYTVWDTKSPMFIQEGPHGTSILYIPSVFISYNGEALDEKSVLLRSAEVLERLALEVLNIIEPKDAENRTELVYTTLGTEQEYFLIDRSLYTLRPDLKITGRTLLGGLPPRHQQLEDHYFGKIPTRVLSAISECELELAKLGVPIKTRHNEVAPAQFEVAPIFEEALLAVDHNLLTMDVLHRVAHRHKLKVLFHEKPFRGVNGSGKHCNWSLSTDKGDNLLDPSAAPETNYRFLIFLLATLKGVHDHGDLLRAGVASASNDHRLGAHEAPPGIISAFLGSQLTEVLDAIEENRPVNYGAAGLELQHVRVKGTVLDLKVANLPPISRDLTDRNRTSPFAFTGNKFEFRAVGSKQSPSFPVTLLNSAVAKALTEILADLKAAKGDKPVASVEDQLVVIRKYIKLTKDIRYEGDNYSDEWVQEAAKRGLANITKSPDAFLRLLRKGNTDMLKDMGVFSDVELNSRYHILVEKYAKDITIEAQTMITMVIQQVLPAAYQYRRDLAEAASFMKNIGVEASPEIDLLNELTPIVANLQKDITALKYLMVDLIQVQDIVQLADACCNQVIPKMEIIREYADKLERNVADKLWPLPKYTELVAQIKKVAVDPDNVYVLVERIKQSKWTKLYVTSACLQGFTIIILQAIIAYFNTAQINKGLESDEVAGYPLTVTEAESIAQAINRLGRIKWENIAFIGFQCWFVGMAFDATIYQNAAEVVALAVMNLACAVFGALEVIDGKKWLKILNEIRDKYNVPINTAPIRTAFYVEIVLSVMVGLYALLFLYLSYKVVKEFGWVIYKKIGADISIQRMYRTLQLFVLALKIDIFIEFLVSVFYLIQFALDEEFNSWITYVFVVITILMLPMLYFGRIAVAGESRLKMVVFIIFQLIVMFQLVLIADNAMEFDNHWYTWICFVIVGMIVAVGTAALACVCIYNFDKGLKPYIQRGAEKREIINQQEAQKQQSGPWVIDED</sequence>
<reference evidence="6 7" key="1">
    <citation type="submission" date="2024-04" db="EMBL/GenBank/DDBJ databases">
        <title>genome sequences of Mucor flavus KT1a and Helicostylum pulchrum KT1b strains isolated from the surface of a dry-aged beef.</title>
        <authorList>
            <person name="Toyotome T."/>
            <person name="Hosono M."/>
            <person name="Torimaru M."/>
            <person name="Fukuda K."/>
            <person name="Mikami N."/>
        </authorList>
    </citation>
    <scope>NUCLEOTIDE SEQUENCE [LARGE SCALE GENOMIC DNA]</scope>
    <source>
        <strain evidence="6 7">KT1a</strain>
    </source>
</reference>
<dbReference type="SUPFAM" id="SSF55931">
    <property type="entry name" value="Glutamine synthetase/guanido kinase"/>
    <property type="match status" value="1"/>
</dbReference>
<dbReference type="InterPro" id="IPR027303">
    <property type="entry name" value="Gln_synth_gly_rich_site"/>
</dbReference>
<feature type="domain" description="GS catalytic" evidence="5">
    <location>
        <begin position="197"/>
        <end position="647"/>
    </location>
</feature>
<dbReference type="InterPro" id="IPR014746">
    <property type="entry name" value="Gln_synth/guanido_kin_cat_dom"/>
</dbReference>
<protein>
    <recommendedName>
        <fullName evidence="8">Glutamine synthetase</fullName>
    </recommendedName>
</protein>
<feature type="transmembrane region" description="Helical" evidence="3">
    <location>
        <begin position="1031"/>
        <end position="1053"/>
    </location>
</feature>
<dbReference type="PROSITE" id="PS00181">
    <property type="entry name" value="GLNA_ATP"/>
    <property type="match status" value="1"/>
</dbReference>
<dbReference type="InterPro" id="IPR022147">
    <property type="entry name" value="GSIII_N"/>
</dbReference>
<evidence type="ECO:0008006" key="8">
    <source>
        <dbReference type="Google" id="ProtNLM"/>
    </source>
</evidence>
<feature type="domain" description="GS beta-grasp" evidence="4">
    <location>
        <begin position="91"/>
        <end position="192"/>
    </location>
</feature>
<proteinExistence type="inferred from homology"/>
<evidence type="ECO:0000259" key="4">
    <source>
        <dbReference type="PROSITE" id="PS51986"/>
    </source>
</evidence>
<feature type="transmembrane region" description="Helical" evidence="3">
    <location>
        <begin position="1000"/>
        <end position="1019"/>
    </location>
</feature>
<dbReference type="InterPro" id="IPR040577">
    <property type="entry name" value="Gln-synt_C"/>
</dbReference>
<keyword evidence="3" id="KW-1133">Transmembrane helix</keyword>
<comment type="similarity">
    <text evidence="1 2">Belongs to the glutamine synthetase family.</text>
</comment>
<gene>
    <name evidence="6" type="ORF">MFLAVUS_001555</name>
</gene>
<evidence type="ECO:0000256" key="1">
    <source>
        <dbReference type="PROSITE-ProRule" id="PRU01330"/>
    </source>
</evidence>
<dbReference type="Gene3D" id="3.30.590.10">
    <property type="entry name" value="Glutamine synthetase/guanido kinase, catalytic domain"/>
    <property type="match status" value="1"/>
</dbReference>
<keyword evidence="3" id="KW-0812">Transmembrane</keyword>
<dbReference type="PROSITE" id="PS51987">
    <property type="entry name" value="GS_CATALYTIC"/>
    <property type="match status" value="1"/>
</dbReference>
<feature type="transmembrane region" description="Helical" evidence="3">
    <location>
        <begin position="1059"/>
        <end position="1087"/>
    </location>
</feature>
<dbReference type="InterPro" id="IPR008146">
    <property type="entry name" value="Gln_synth_cat_dom"/>
</dbReference>
<dbReference type="Pfam" id="PF00120">
    <property type="entry name" value="Gln-synt_C"/>
    <property type="match status" value="1"/>
</dbReference>
<accession>A0ABP9YMU1</accession>
<evidence type="ECO:0000256" key="3">
    <source>
        <dbReference type="SAM" id="Phobius"/>
    </source>
</evidence>
<dbReference type="PANTHER" id="PTHR42974">
    <property type="entry name" value="GLUTAMINE SYNTHETASE"/>
    <property type="match status" value="1"/>
</dbReference>
<keyword evidence="3" id="KW-0472">Membrane</keyword>
<dbReference type="InterPro" id="IPR052725">
    <property type="entry name" value="GS_Type-3"/>
</dbReference>
<dbReference type="PROSITE" id="PS51986">
    <property type="entry name" value="GS_BETA_GRASP"/>
    <property type="match status" value="1"/>
</dbReference>
<evidence type="ECO:0000313" key="7">
    <source>
        <dbReference type="Proteomes" id="UP001473302"/>
    </source>
</evidence>
<name>A0ABP9YMU1_9FUNG</name>
<dbReference type="Gene3D" id="1.20.120.1560">
    <property type="match status" value="1"/>
</dbReference>
<dbReference type="InterPro" id="IPR008147">
    <property type="entry name" value="Gln_synt_N"/>
</dbReference>
<feature type="transmembrane region" description="Helical" evidence="3">
    <location>
        <begin position="968"/>
        <end position="988"/>
    </location>
</feature>
<dbReference type="SMART" id="SM01230">
    <property type="entry name" value="Gln-synt_C"/>
    <property type="match status" value="1"/>
</dbReference>
<keyword evidence="7" id="KW-1185">Reference proteome</keyword>
<feature type="transmembrane region" description="Helical" evidence="3">
    <location>
        <begin position="869"/>
        <end position="888"/>
    </location>
</feature>
<dbReference type="Pfam" id="PF18318">
    <property type="entry name" value="Gln-synt_C-ter"/>
    <property type="match status" value="1"/>
</dbReference>
<organism evidence="6 7">
    <name type="scientific">Mucor flavus</name>
    <dbReference type="NCBI Taxonomy" id="439312"/>
    <lineage>
        <taxon>Eukaryota</taxon>
        <taxon>Fungi</taxon>
        <taxon>Fungi incertae sedis</taxon>
        <taxon>Mucoromycota</taxon>
        <taxon>Mucoromycotina</taxon>
        <taxon>Mucoromycetes</taxon>
        <taxon>Mucorales</taxon>
        <taxon>Mucorineae</taxon>
        <taxon>Mucoraceae</taxon>
        <taxon>Mucor</taxon>
    </lineage>
</organism>
<dbReference type="Proteomes" id="UP001473302">
    <property type="component" value="Unassembled WGS sequence"/>
</dbReference>
<feature type="transmembrane region" description="Helical" evidence="3">
    <location>
        <begin position="916"/>
        <end position="937"/>
    </location>
</feature>
<dbReference type="Pfam" id="PF12437">
    <property type="entry name" value="GSIII_N"/>
    <property type="match status" value="1"/>
</dbReference>